<organism evidence="3 4">
    <name type="scientific">Actinocorallia aurantiaca</name>
    <dbReference type="NCBI Taxonomy" id="46204"/>
    <lineage>
        <taxon>Bacteria</taxon>
        <taxon>Bacillati</taxon>
        <taxon>Actinomycetota</taxon>
        <taxon>Actinomycetes</taxon>
        <taxon>Streptosporangiales</taxon>
        <taxon>Thermomonosporaceae</taxon>
        <taxon>Actinocorallia</taxon>
    </lineage>
</organism>
<comment type="caution">
    <text evidence="3">The sequence shown here is derived from an EMBL/GenBank/DDBJ whole genome shotgun (WGS) entry which is preliminary data.</text>
</comment>
<sequence>MRVITQKQVGEASEVLEVAEVPKPEPEPGQVLVKVEAAGVNPADFAVSAGYYPLLGEPPFTLGWDVAGTVEAVGTGVSRLSAGDQVFGMPAFPGEGRTHAEYVAVSAGELAFRPDALSVAEAGALPLAGLTAYQALAGIARLRPGQRVLVHRAAGGVGHLAVQIAKALGAHVIATASAAKHEFVRSLGADEVIDYRSTDYTEVLADLDVVFDLVAGENGPRSASVLKKGGLLISALPANMGLDRDEAAALGIRLVPVNVRPSAHDLERLAEMAGRGELKVRVDEELPLTDAARAYALAGSGTVTGKIVLIP</sequence>
<dbReference type="PANTHER" id="PTHR11695:SF294">
    <property type="entry name" value="RETICULON-4-INTERACTING PROTEIN 1, MITOCHONDRIAL"/>
    <property type="match status" value="1"/>
</dbReference>
<dbReference type="InterPro" id="IPR036291">
    <property type="entry name" value="NAD(P)-bd_dom_sf"/>
</dbReference>
<evidence type="ECO:0000313" key="3">
    <source>
        <dbReference type="EMBL" id="GAA2721299.1"/>
    </source>
</evidence>
<dbReference type="PANTHER" id="PTHR11695">
    <property type="entry name" value="ALCOHOL DEHYDROGENASE RELATED"/>
    <property type="match status" value="1"/>
</dbReference>
<gene>
    <name evidence="3" type="ORF">GCM10010439_11250</name>
</gene>
<keyword evidence="4" id="KW-1185">Reference proteome</keyword>
<dbReference type="EMBL" id="BAAATZ010000003">
    <property type="protein sequence ID" value="GAA2721299.1"/>
    <property type="molecule type" value="Genomic_DNA"/>
</dbReference>
<dbReference type="Gene3D" id="3.90.180.10">
    <property type="entry name" value="Medium-chain alcohol dehydrogenases, catalytic domain"/>
    <property type="match status" value="1"/>
</dbReference>
<accession>A0ABN3TZL7</accession>
<feature type="domain" description="Enoyl reductase (ER)" evidence="2">
    <location>
        <begin position="12"/>
        <end position="309"/>
    </location>
</feature>
<proteinExistence type="predicted"/>
<dbReference type="PROSITE" id="PS01162">
    <property type="entry name" value="QOR_ZETA_CRYSTAL"/>
    <property type="match status" value="1"/>
</dbReference>
<name>A0ABN3TZL7_9ACTN</name>
<dbReference type="InterPro" id="IPR011032">
    <property type="entry name" value="GroES-like_sf"/>
</dbReference>
<evidence type="ECO:0000256" key="1">
    <source>
        <dbReference type="ARBA" id="ARBA00023002"/>
    </source>
</evidence>
<dbReference type="InterPro" id="IPR002364">
    <property type="entry name" value="Quin_OxRdtase/zeta-crystal_CS"/>
</dbReference>
<dbReference type="CDD" id="cd05289">
    <property type="entry name" value="MDR_like_2"/>
    <property type="match status" value="1"/>
</dbReference>
<dbReference type="SUPFAM" id="SSF50129">
    <property type="entry name" value="GroES-like"/>
    <property type="match status" value="1"/>
</dbReference>
<reference evidence="3 4" key="1">
    <citation type="journal article" date="2019" name="Int. J. Syst. Evol. Microbiol.">
        <title>The Global Catalogue of Microorganisms (GCM) 10K type strain sequencing project: providing services to taxonomists for standard genome sequencing and annotation.</title>
        <authorList>
            <consortium name="The Broad Institute Genomics Platform"/>
            <consortium name="The Broad Institute Genome Sequencing Center for Infectious Disease"/>
            <person name="Wu L."/>
            <person name="Ma J."/>
        </authorList>
    </citation>
    <scope>NUCLEOTIDE SEQUENCE [LARGE SCALE GENOMIC DNA]</scope>
    <source>
        <strain evidence="3 4">JCM 8201</strain>
    </source>
</reference>
<dbReference type="RefSeq" id="WP_344449060.1">
    <property type="nucleotide sequence ID" value="NZ_BAAATZ010000003.1"/>
</dbReference>
<dbReference type="InterPro" id="IPR020843">
    <property type="entry name" value="ER"/>
</dbReference>
<dbReference type="Pfam" id="PF13602">
    <property type="entry name" value="ADH_zinc_N_2"/>
    <property type="match status" value="1"/>
</dbReference>
<protein>
    <submittedName>
        <fullName evidence="3">NADP-dependent oxidoreductase</fullName>
    </submittedName>
</protein>
<evidence type="ECO:0000313" key="4">
    <source>
        <dbReference type="Proteomes" id="UP001501842"/>
    </source>
</evidence>
<dbReference type="SMART" id="SM00829">
    <property type="entry name" value="PKS_ER"/>
    <property type="match status" value="1"/>
</dbReference>
<dbReference type="SUPFAM" id="SSF51735">
    <property type="entry name" value="NAD(P)-binding Rossmann-fold domains"/>
    <property type="match status" value="1"/>
</dbReference>
<dbReference type="InterPro" id="IPR013154">
    <property type="entry name" value="ADH-like_N"/>
</dbReference>
<dbReference type="Proteomes" id="UP001501842">
    <property type="component" value="Unassembled WGS sequence"/>
</dbReference>
<keyword evidence="1" id="KW-0560">Oxidoreductase</keyword>
<evidence type="ECO:0000259" key="2">
    <source>
        <dbReference type="SMART" id="SM00829"/>
    </source>
</evidence>
<dbReference type="Pfam" id="PF08240">
    <property type="entry name" value="ADH_N"/>
    <property type="match status" value="1"/>
</dbReference>
<dbReference type="InterPro" id="IPR050700">
    <property type="entry name" value="YIM1/Zinc_Alcohol_DH_Fams"/>
</dbReference>
<dbReference type="Gene3D" id="3.40.50.720">
    <property type="entry name" value="NAD(P)-binding Rossmann-like Domain"/>
    <property type="match status" value="1"/>
</dbReference>